<evidence type="ECO:0000256" key="2">
    <source>
        <dbReference type="PROSITE-ProRule" id="PRU00335"/>
    </source>
</evidence>
<dbReference type="GO" id="GO:0003677">
    <property type="term" value="F:DNA binding"/>
    <property type="evidence" value="ECO:0007669"/>
    <property type="project" value="UniProtKB-UniRule"/>
</dbReference>
<feature type="DNA-binding region" description="H-T-H motif" evidence="2">
    <location>
        <begin position="44"/>
        <end position="63"/>
    </location>
</feature>
<dbReference type="Gene3D" id="1.10.357.10">
    <property type="entry name" value="Tetracycline Repressor, domain 2"/>
    <property type="match status" value="1"/>
</dbReference>
<gene>
    <name evidence="4" type="ORF">EFA69_08560</name>
</gene>
<dbReference type="InterPro" id="IPR001647">
    <property type="entry name" value="HTH_TetR"/>
</dbReference>
<protein>
    <submittedName>
        <fullName evidence="4">TetR/AcrR family transcriptional regulator</fullName>
    </submittedName>
</protein>
<reference evidence="4 5" key="1">
    <citation type="submission" date="2018-11" db="EMBL/GenBank/DDBJ databases">
        <title>Rufibacter latericius sp. nov., isolated from water in Baiyang Lake.</title>
        <authorList>
            <person name="Yang Y."/>
        </authorList>
    </citation>
    <scope>NUCLEOTIDE SEQUENCE [LARGE SCALE GENOMIC DNA]</scope>
    <source>
        <strain evidence="4 5">MCC P1</strain>
    </source>
</reference>
<comment type="caution">
    <text evidence="4">The sequence shown here is derived from an EMBL/GenBank/DDBJ whole genome shotgun (WGS) entry which is preliminary data.</text>
</comment>
<dbReference type="SUPFAM" id="SSF46689">
    <property type="entry name" value="Homeodomain-like"/>
    <property type="match status" value="1"/>
</dbReference>
<feature type="domain" description="HTH tetR-type" evidence="3">
    <location>
        <begin position="21"/>
        <end position="81"/>
    </location>
</feature>
<dbReference type="AlphaFoldDB" id="A0A3M9MVQ5"/>
<dbReference type="Pfam" id="PF00440">
    <property type="entry name" value="TetR_N"/>
    <property type="match status" value="1"/>
</dbReference>
<dbReference type="InterPro" id="IPR009057">
    <property type="entry name" value="Homeodomain-like_sf"/>
</dbReference>
<sequence>MSATIRIELNGKLFLRDPEQTELGRTIVRESIRLIDELGFEHFTFKKLAQHITSTEASVYRYFENKHKLLLYLVSWYWNWLDYRISYHTHHVADAAEKLRTFIRILAGSHGSEPLEANVDVQALGRIVVLEASKAYLTKEVDTDNKAGLFQDYKNLCHKISLVVLEINPVYPFPHALVSTLFEAARKHLFFAQHLPSLTEVRLESTGENTLVGFLNHLAFSSLSKEASTVGASL</sequence>
<evidence type="ECO:0000313" key="4">
    <source>
        <dbReference type="EMBL" id="RNI29599.1"/>
    </source>
</evidence>
<keyword evidence="5" id="KW-1185">Reference proteome</keyword>
<name>A0A3M9MVQ5_9BACT</name>
<evidence type="ECO:0000313" key="5">
    <source>
        <dbReference type="Proteomes" id="UP000271010"/>
    </source>
</evidence>
<organism evidence="4 5">
    <name type="scientific">Rufibacter immobilis</name>
    <dbReference type="NCBI Taxonomy" id="1348778"/>
    <lineage>
        <taxon>Bacteria</taxon>
        <taxon>Pseudomonadati</taxon>
        <taxon>Bacteroidota</taxon>
        <taxon>Cytophagia</taxon>
        <taxon>Cytophagales</taxon>
        <taxon>Hymenobacteraceae</taxon>
        <taxon>Rufibacter</taxon>
    </lineage>
</organism>
<proteinExistence type="predicted"/>
<accession>A0A3M9MVQ5</accession>
<dbReference type="EMBL" id="RJJE01000009">
    <property type="protein sequence ID" value="RNI29599.1"/>
    <property type="molecule type" value="Genomic_DNA"/>
</dbReference>
<dbReference type="RefSeq" id="WP_123133422.1">
    <property type="nucleotide sequence ID" value="NZ_RJJE01000009.1"/>
</dbReference>
<evidence type="ECO:0000259" key="3">
    <source>
        <dbReference type="PROSITE" id="PS50977"/>
    </source>
</evidence>
<dbReference type="OrthoDB" id="649282at2"/>
<keyword evidence="1 2" id="KW-0238">DNA-binding</keyword>
<dbReference type="PROSITE" id="PS50977">
    <property type="entry name" value="HTH_TETR_2"/>
    <property type="match status" value="1"/>
</dbReference>
<evidence type="ECO:0000256" key="1">
    <source>
        <dbReference type="ARBA" id="ARBA00023125"/>
    </source>
</evidence>
<dbReference type="Proteomes" id="UP000271010">
    <property type="component" value="Unassembled WGS sequence"/>
</dbReference>